<proteinExistence type="predicted"/>
<protein>
    <submittedName>
        <fullName evidence="2">Uncharacterized protein</fullName>
    </submittedName>
</protein>
<evidence type="ECO:0000313" key="4">
    <source>
        <dbReference type="Proteomes" id="UP000053171"/>
    </source>
</evidence>
<keyword evidence="1" id="KW-0812">Transmembrane</keyword>
<reference evidence="2" key="1">
    <citation type="submission" date="2016-04" db="EMBL/GenBank/DDBJ databases">
        <authorList>
            <person name="Evans L.H."/>
            <person name="Alamgir A."/>
            <person name="Owens N."/>
            <person name="Weber N.D."/>
            <person name="Virtaneva K."/>
            <person name="Barbian K."/>
            <person name="Babar A."/>
            <person name="Rosenke K."/>
        </authorList>
    </citation>
    <scope>NUCLEOTIDE SEQUENCE [LARGE SCALE GENOMIC DNA]</scope>
    <source>
        <strain evidence="2">RUTW2-3</strain>
    </source>
</reference>
<evidence type="ECO:0000313" key="5">
    <source>
        <dbReference type="Proteomes" id="UP000092021"/>
    </source>
</evidence>
<dbReference type="AlphaFoldDB" id="A0A199NRR3"/>
<keyword evidence="4" id="KW-1185">Reference proteome</keyword>
<reference evidence="2 4" key="3">
    <citation type="submission" date="2016-06" db="EMBL/GenBank/DDBJ databases">
        <title>Identification of putative biosynthetic pathways for the production of bioactive secondary metabolites by the marine actinomycete Kocuria kristinae RUTW2-3.</title>
        <authorList>
            <person name="Waterworth S.C."/>
            <person name="Walmsley T.A."/>
            <person name="Matongo T."/>
            <person name="Davies-Coleman M.T."/>
            <person name="Dorrington R.A."/>
        </authorList>
    </citation>
    <scope>NUCLEOTIDE SEQUENCE [LARGE SCALE GENOMIC DNA]</scope>
    <source>
        <strain evidence="4">RuSp02-3</strain>
        <strain evidence="2">RUTW2-3</strain>
        <strain evidence="3 5">RUTW4-5</strain>
    </source>
</reference>
<feature type="transmembrane region" description="Helical" evidence="1">
    <location>
        <begin position="21"/>
        <end position="48"/>
    </location>
</feature>
<dbReference type="EMBL" id="LWGZ01000905">
    <property type="protein sequence ID" value="OAX55538.1"/>
    <property type="molecule type" value="Genomic_DNA"/>
</dbReference>
<evidence type="ECO:0000256" key="1">
    <source>
        <dbReference type="SAM" id="Phobius"/>
    </source>
</evidence>
<dbReference type="RefSeq" id="WP_064725639.1">
    <property type="nucleotide sequence ID" value="NZ_LJBJ02000017.1"/>
</dbReference>
<comment type="caution">
    <text evidence="2">The sequence shown here is derived from an EMBL/GenBank/DDBJ whole genome shotgun (WGS) entry which is preliminary data.</text>
</comment>
<dbReference type="EMBL" id="LJBJ02000017">
    <property type="protein sequence ID" value="OAX51510.1"/>
    <property type="molecule type" value="Genomic_DNA"/>
</dbReference>
<name>A0A199NRR3_9MICC</name>
<evidence type="ECO:0000313" key="2">
    <source>
        <dbReference type="EMBL" id="OAX51510.1"/>
    </source>
</evidence>
<evidence type="ECO:0000313" key="3">
    <source>
        <dbReference type="EMBL" id="OAX55538.1"/>
    </source>
</evidence>
<gene>
    <name evidence="3" type="ORF">A5N15_10130</name>
    <name evidence="2" type="ORF">AN277_0208430</name>
</gene>
<keyword evidence="1" id="KW-1133">Transmembrane helix</keyword>
<dbReference type="Proteomes" id="UP000053171">
    <property type="component" value="Unassembled WGS sequence"/>
</dbReference>
<accession>A0A199NRR3</accession>
<reference evidence="4" key="2">
    <citation type="submission" date="2016-04" db="EMBL/GenBank/DDBJ databases">
        <authorList>
            <person name="Waterworth S."/>
            <person name="Matcher G."/>
        </authorList>
    </citation>
    <scope>NUCLEOTIDE SEQUENCE [LARGE SCALE GENOMIC DNA]</scope>
    <source>
        <strain evidence="4">RuSp02-3</strain>
    </source>
</reference>
<sequence length="115" mass="12134">MVGRLLSLKGALFRASFRRSSWVVAGTVVSLVIAGCAVLAAAAGFLALREAGPLVAAQIAACLGALLGLVWVLVPVVVASEDQTLDPELLSPIRCGCATSCWRRWPRASWGCWVR</sequence>
<organism evidence="2 4">
    <name type="scientific">Rothia kristinae</name>
    <dbReference type="NCBI Taxonomy" id="37923"/>
    <lineage>
        <taxon>Bacteria</taxon>
        <taxon>Bacillati</taxon>
        <taxon>Actinomycetota</taxon>
        <taxon>Actinomycetes</taxon>
        <taxon>Micrococcales</taxon>
        <taxon>Micrococcaceae</taxon>
        <taxon>Rothia</taxon>
    </lineage>
</organism>
<keyword evidence="1" id="KW-0472">Membrane</keyword>
<dbReference type="Proteomes" id="UP000092021">
    <property type="component" value="Unassembled WGS sequence"/>
</dbReference>
<feature type="transmembrane region" description="Helical" evidence="1">
    <location>
        <begin position="54"/>
        <end position="78"/>
    </location>
</feature>